<keyword evidence="1" id="KW-0378">Hydrolase</keyword>
<accession>A0A940M9P2</accession>
<evidence type="ECO:0000259" key="3">
    <source>
        <dbReference type="SMART" id="SM00331"/>
    </source>
</evidence>
<keyword evidence="2" id="KW-1133">Transmembrane helix</keyword>
<dbReference type="RefSeq" id="WP_209338706.1">
    <property type="nucleotide sequence ID" value="NZ_JAGIQL010000012.1"/>
</dbReference>
<keyword evidence="5" id="KW-1185">Reference proteome</keyword>
<name>A0A940M9P2_9ACTN</name>
<organism evidence="4 5">
    <name type="scientific">Streptomyces montanisoli</name>
    <dbReference type="NCBI Taxonomy" id="2798581"/>
    <lineage>
        <taxon>Bacteria</taxon>
        <taxon>Bacillati</taxon>
        <taxon>Actinomycetota</taxon>
        <taxon>Actinomycetes</taxon>
        <taxon>Kitasatosporales</taxon>
        <taxon>Streptomycetaceae</taxon>
        <taxon>Streptomyces</taxon>
    </lineage>
</organism>
<evidence type="ECO:0000313" key="5">
    <source>
        <dbReference type="Proteomes" id="UP000670475"/>
    </source>
</evidence>
<keyword evidence="2" id="KW-0812">Transmembrane</keyword>
<dbReference type="InterPro" id="IPR052016">
    <property type="entry name" value="Bact_Sigma-Reg"/>
</dbReference>
<evidence type="ECO:0000313" key="4">
    <source>
        <dbReference type="EMBL" id="MBP0456928.1"/>
    </source>
</evidence>
<reference evidence="4" key="1">
    <citation type="submission" date="2021-03" db="EMBL/GenBank/DDBJ databases">
        <title>Whole genome sequence of Streptomyces bomunensis MMS17-BM035.</title>
        <authorList>
            <person name="Lee J.H."/>
        </authorList>
    </citation>
    <scope>NUCLEOTIDE SEQUENCE</scope>
    <source>
        <strain evidence="4">MMS17-BM035</strain>
    </source>
</reference>
<sequence>MSAPVWRPNRTWVPWAVIVVAVVIDLVTPTAVSSAALLIAAPVAAAPLLGPVGIVLVGAVSMAVHAWLARVDHTFGWQHGVANQLCLLAVTVLSVWLNHSLRLQHGKADRAWRAAALAQRAVLPAPPEELGALRIAAHYVPADREALIGGDLYVVQDTPFGVRVMIGDVRGKGLGAVAAVSMDIGAFRFAADLARTLPELVDAMEQALRREGARRQGLDQTEGFTTAVIAELSADLRRVSIMNHGHPAPLLHCPDGRATALEPSREAPPLGLTTLGRWHAPVDTFDLPPGATLVFLTDGLTEARDPAGVFYDPLARLSHLMRHLPHAPGEPPTPAVLLDALIHDVSRHSGGRAHDDQALLALRCPGP</sequence>
<gene>
    <name evidence="4" type="ORF">JFN87_05325</name>
</gene>
<keyword evidence="2" id="KW-0472">Membrane</keyword>
<feature type="transmembrane region" description="Helical" evidence="2">
    <location>
        <begin position="48"/>
        <end position="68"/>
    </location>
</feature>
<feature type="transmembrane region" description="Helical" evidence="2">
    <location>
        <begin position="12"/>
        <end position="41"/>
    </location>
</feature>
<dbReference type="InterPro" id="IPR001932">
    <property type="entry name" value="PPM-type_phosphatase-like_dom"/>
</dbReference>
<dbReference type="Proteomes" id="UP000670475">
    <property type="component" value="Unassembled WGS sequence"/>
</dbReference>
<dbReference type="Pfam" id="PF07228">
    <property type="entry name" value="SpoIIE"/>
    <property type="match status" value="1"/>
</dbReference>
<evidence type="ECO:0000256" key="2">
    <source>
        <dbReference type="SAM" id="Phobius"/>
    </source>
</evidence>
<dbReference type="EMBL" id="JAGIQL010000012">
    <property type="protein sequence ID" value="MBP0456928.1"/>
    <property type="molecule type" value="Genomic_DNA"/>
</dbReference>
<protein>
    <submittedName>
        <fullName evidence="4">Serine/threonine-protein phosphatase</fullName>
    </submittedName>
</protein>
<dbReference type="PANTHER" id="PTHR43156">
    <property type="entry name" value="STAGE II SPORULATION PROTEIN E-RELATED"/>
    <property type="match status" value="1"/>
</dbReference>
<feature type="domain" description="PPM-type phosphatase" evidence="3">
    <location>
        <begin position="133"/>
        <end position="364"/>
    </location>
</feature>
<feature type="transmembrane region" description="Helical" evidence="2">
    <location>
        <begin position="80"/>
        <end position="97"/>
    </location>
</feature>
<dbReference type="FunFam" id="3.60.40.10:FF:000058">
    <property type="entry name" value="Stage II sporulation protein E"/>
    <property type="match status" value="1"/>
</dbReference>
<dbReference type="PANTHER" id="PTHR43156:SF2">
    <property type="entry name" value="STAGE II SPORULATION PROTEIN E"/>
    <property type="match status" value="1"/>
</dbReference>
<dbReference type="SMART" id="SM00331">
    <property type="entry name" value="PP2C_SIG"/>
    <property type="match status" value="1"/>
</dbReference>
<evidence type="ECO:0000256" key="1">
    <source>
        <dbReference type="ARBA" id="ARBA00022801"/>
    </source>
</evidence>
<dbReference type="GO" id="GO:0016791">
    <property type="term" value="F:phosphatase activity"/>
    <property type="evidence" value="ECO:0007669"/>
    <property type="project" value="TreeGrafter"/>
</dbReference>
<dbReference type="InterPro" id="IPR036457">
    <property type="entry name" value="PPM-type-like_dom_sf"/>
</dbReference>
<proteinExistence type="predicted"/>
<dbReference type="Gene3D" id="3.60.40.10">
    <property type="entry name" value="PPM-type phosphatase domain"/>
    <property type="match status" value="1"/>
</dbReference>
<dbReference type="AlphaFoldDB" id="A0A940M9P2"/>
<comment type="caution">
    <text evidence="4">The sequence shown here is derived from an EMBL/GenBank/DDBJ whole genome shotgun (WGS) entry which is preliminary data.</text>
</comment>